<proteinExistence type="predicted"/>
<accession>A0AAV1MD00</accession>
<dbReference type="Proteomes" id="UP001314205">
    <property type="component" value="Unassembled WGS sequence"/>
</dbReference>
<evidence type="ECO:0000313" key="2">
    <source>
        <dbReference type="Proteomes" id="UP001314205"/>
    </source>
</evidence>
<comment type="caution">
    <text evidence="1">The sequence shown here is derived from an EMBL/GenBank/DDBJ whole genome shotgun (WGS) entry which is preliminary data.</text>
</comment>
<dbReference type="EMBL" id="CAVLGL010000159">
    <property type="protein sequence ID" value="CAK1604622.1"/>
    <property type="molecule type" value="Genomic_DNA"/>
</dbReference>
<dbReference type="AlphaFoldDB" id="A0AAV1MD00"/>
<keyword evidence="2" id="KW-1185">Reference proteome</keyword>
<gene>
    <name evidence="1" type="ORF">PARMNEM_LOCUS22816</name>
</gene>
<reference evidence="1 2" key="1">
    <citation type="submission" date="2023-11" db="EMBL/GenBank/DDBJ databases">
        <authorList>
            <person name="Hedman E."/>
            <person name="Englund M."/>
            <person name="Stromberg M."/>
            <person name="Nyberg Akerstrom W."/>
            <person name="Nylinder S."/>
            <person name="Jareborg N."/>
            <person name="Kallberg Y."/>
            <person name="Kronander E."/>
        </authorList>
    </citation>
    <scope>NUCLEOTIDE SEQUENCE [LARGE SCALE GENOMIC DNA]</scope>
</reference>
<protein>
    <submittedName>
        <fullName evidence="1">Uncharacterized protein</fullName>
    </submittedName>
</protein>
<name>A0AAV1MD00_9NEOP</name>
<sequence>MLTETLPLNQRLRAMKNISGPQTSFLFDRIKEKFERATGKSVHKENVINELNVLPTFSWFSIATSGTRITTSTVAPQVTKATNGTEKIKPQCTDLAKCRVYLWEK</sequence>
<organism evidence="1 2">
    <name type="scientific">Parnassius mnemosyne</name>
    <name type="common">clouded apollo</name>
    <dbReference type="NCBI Taxonomy" id="213953"/>
    <lineage>
        <taxon>Eukaryota</taxon>
        <taxon>Metazoa</taxon>
        <taxon>Ecdysozoa</taxon>
        <taxon>Arthropoda</taxon>
        <taxon>Hexapoda</taxon>
        <taxon>Insecta</taxon>
        <taxon>Pterygota</taxon>
        <taxon>Neoptera</taxon>
        <taxon>Endopterygota</taxon>
        <taxon>Lepidoptera</taxon>
        <taxon>Glossata</taxon>
        <taxon>Ditrysia</taxon>
        <taxon>Papilionoidea</taxon>
        <taxon>Papilionidae</taxon>
        <taxon>Parnassiinae</taxon>
        <taxon>Parnassini</taxon>
        <taxon>Parnassius</taxon>
        <taxon>Driopa</taxon>
    </lineage>
</organism>
<evidence type="ECO:0000313" key="1">
    <source>
        <dbReference type="EMBL" id="CAK1604622.1"/>
    </source>
</evidence>